<dbReference type="EMBL" id="JAEHFX010000002">
    <property type="protein sequence ID" value="MBK0402151.1"/>
    <property type="molecule type" value="Genomic_DNA"/>
</dbReference>
<protein>
    <submittedName>
        <fullName evidence="1">Uncharacterized protein</fullName>
    </submittedName>
</protein>
<gene>
    <name evidence="1" type="ORF">I5M27_04095</name>
</gene>
<keyword evidence="2" id="KW-1185">Reference proteome</keyword>
<evidence type="ECO:0000313" key="1">
    <source>
        <dbReference type="EMBL" id="MBK0402151.1"/>
    </source>
</evidence>
<accession>A0ABS1BYC8</accession>
<dbReference type="Proteomes" id="UP000644147">
    <property type="component" value="Unassembled WGS sequence"/>
</dbReference>
<evidence type="ECO:0000313" key="2">
    <source>
        <dbReference type="Proteomes" id="UP000644147"/>
    </source>
</evidence>
<proteinExistence type="predicted"/>
<name>A0ABS1BYC8_9BACT</name>
<organism evidence="1 2">
    <name type="scientific">Adhaeribacter terrigena</name>
    <dbReference type="NCBI Taxonomy" id="2793070"/>
    <lineage>
        <taxon>Bacteria</taxon>
        <taxon>Pseudomonadati</taxon>
        <taxon>Bacteroidota</taxon>
        <taxon>Cytophagia</taxon>
        <taxon>Cytophagales</taxon>
        <taxon>Hymenobacteraceae</taxon>
        <taxon>Adhaeribacter</taxon>
    </lineage>
</organism>
<comment type="caution">
    <text evidence="1">The sequence shown here is derived from an EMBL/GenBank/DDBJ whole genome shotgun (WGS) entry which is preliminary data.</text>
</comment>
<dbReference type="RefSeq" id="WP_200504864.1">
    <property type="nucleotide sequence ID" value="NZ_JAEHFX010000002.1"/>
</dbReference>
<sequence>MNNRISIKFEKPEYGWLPVVFSHNDFKIDFHASNVLNDPIDELIYVTTKLQNYETKRITWWLEVPAYFFDISKNPNNYSLAISKTDDLFDKISEPKVLLAINGNEGEIIEPLRSALKQFASLTFEKSHWYGRSLEEE</sequence>
<reference evidence="1 2" key="1">
    <citation type="submission" date="2020-12" db="EMBL/GenBank/DDBJ databases">
        <title>Bacterial novel species Adhaeribacter sp. BT258 isolated from soil.</title>
        <authorList>
            <person name="Jung H.-Y."/>
        </authorList>
    </citation>
    <scope>NUCLEOTIDE SEQUENCE [LARGE SCALE GENOMIC DNA]</scope>
    <source>
        <strain evidence="1 2">BT258</strain>
    </source>
</reference>